<dbReference type="CDD" id="cd11056">
    <property type="entry name" value="CYP6-like"/>
    <property type="match status" value="1"/>
</dbReference>
<dbReference type="InterPro" id="IPR050476">
    <property type="entry name" value="Insect_CytP450_Detox"/>
</dbReference>
<proteinExistence type="inferred from homology"/>
<keyword evidence="11 14" id="KW-0408">Iron</keyword>
<evidence type="ECO:0000256" key="12">
    <source>
        <dbReference type="ARBA" id="ARBA00023033"/>
    </source>
</evidence>
<keyword evidence="13" id="KW-0472">Membrane</keyword>
<comment type="similarity">
    <text evidence="5 15">Belongs to the cytochrome P450 family.</text>
</comment>
<keyword evidence="9" id="KW-0492">Microsome</keyword>
<dbReference type="EMBL" id="LJIG01009794">
    <property type="protein sequence ID" value="KRT82367.1"/>
    <property type="molecule type" value="Genomic_DNA"/>
</dbReference>
<dbReference type="InterPro" id="IPR036396">
    <property type="entry name" value="Cyt_P450_sf"/>
</dbReference>
<dbReference type="AlphaFoldDB" id="A0A0T6B4P9"/>
<dbReference type="GO" id="GO:0005789">
    <property type="term" value="C:endoplasmic reticulum membrane"/>
    <property type="evidence" value="ECO:0007669"/>
    <property type="project" value="UniProtKB-SubCell"/>
</dbReference>
<name>A0A0T6B4P9_9SCAR</name>
<keyword evidence="8" id="KW-0256">Endoplasmic reticulum</keyword>
<dbReference type="Gene3D" id="1.10.630.10">
    <property type="entry name" value="Cytochrome P450"/>
    <property type="match status" value="1"/>
</dbReference>
<reference evidence="16 17" key="1">
    <citation type="submission" date="2015-09" db="EMBL/GenBank/DDBJ databases">
        <title>Draft genome of the scarab beetle Oryctes borbonicus.</title>
        <authorList>
            <person name="Meyer J.M."/>
            <person name="Markov G.V."/>
            <person name="Baskaran P."/>
            <person name="Herrmann M."/>
            <person name="Sommer R.J."/>
            <person name="Roedelsperger C."/>
        </authorList>
    </citation>
    <scope>NUCLEOTIDE SEQUENCE [LARGE SCALE GENOMIC DNA]</scope>
    <source>
        <strain evidence="16">OB123</strain>
        <tissue evidence="16">Whole animal</tissue>
    </source>
</reference>
<evidence type="ECO:0000256" key="6">
    <source>
        <dbReference type="ARBA" id="ARBA00022617"/>
    </source>
</evidence>
<evidence type="ECO:0000256" key="13">
    <source>
        <dbReference type="ARBA" id="ARBA00023136"/>
    </source>
</evidence>
<protein>
    <submittedName>
        <fullName evidence="16">Cytochrome P450</fullName>
    </submittedName>
</protein>
<evidence type="ECO:0000256" key="2">
    <source>
        <dbReference type="ARBA" id="ARBA00003690"/>
    </source>
</evidence>
<dbReference type="PRINTS" id="PR00385">
    <property type="entry name" value="P450"/>
</dbReference>
<keyword evidence="10 15" id="KW-0560">Oxidoreductase</keyword>
<dbReference type="InterPro" id="IPR002403">
    <property type="entry name" value="Cyt_P450_E_grp-IV"/>
</dbReference>
<dbReference type="InterPro" id="IPR017972">
    <property type="entry name" value="Cyt_P450_CS"/>
</dbReference>
<evidence type="ECO:0000256" key="9">
    <source>
        <dbReference type="ARBA" id="ARBA00022848"/>
    </source>
</evidence>
<dbReference type="OrthoDB" id="2789670at2759"/>
<keyword evidence="6 14" id="KW-0349">Heme</keyword>
<dbReference type="InterPro" id="IPR001128">
    <property type="entry name" value="Cyt_P450"/>
</dbReference>
<gene>
    <name evidence="16" type="ORF">AMK59_3254</name>
</gene>
<dbReference type="PANTHER" id="PTHR24292:SF100">
    <property type="entry name" value="CYTOCHROME P450 6A16, ISOFORM B-RELATED"/>
    <property type="match status" value="1"/>
</dbReference>
<dbReference type="PROSITE" id="PS00086">
    <property type="entry name" value="CYTOCHROME_P450"/>
    <property type="match status" value="1"/>
</dbReference>
<dbReference type="GO" id="GO:0004497">
    <property type="term" value="F:monooxygenase activity"/>
    <property type="evidence" value="ECO:0007669"/>
    <property type="project" value="UniProtKB-KW"/>
</dbReference>
<feature type="binding site" description="axial binding residue" evidence="14">
    <location>
        <position position="446"/>
    </location>
    <ligand>
        <name>heme</name>
        <dbReference type="ChEBI" id="CHEBI:30413"/>
    </ligand>
    <ligandPart>
        <name>Fe</name>
        <dbReference type="ChEBI" id="CHEBI:18248"/>
    </ligandPart>
</feature>
<comment type="cofactor">
    <cofactor evidence="1 14">
        <name>heme</name>
        <dbReference type="ChEBI" id="CHEBI:30413"/>
    </cofactor>
</comment>
<evidence type="ECO:0000313" key="16">
    <source>
        <dbReference type="EMBL" id="KRT82367.1"/>
    </source>
</evidence>
<dbReference type="Proteomes" id="UP000051574">
    <property type="component" value="Unassembled WGS sequence"/>
</dbReference>
<evidence type="ECO:0000256" key="11">
    <source>
        <dbReference type="ARBA" id="ARBA00023004"/>
    </source>
</evidence>
<evidence type="ECO:0000256" key="8">
    <source>
        <dbReference type="ARBA" id="ARBA00022824"/>
    </source>
</evidence>
<evidence type="ECO:0000313" key="17">
    <source>
        <dbReference type="Proteomes" id="UP000051574"/>
    </source>
</evidence>
<dbReference type="PRINTS" id="PR00465">
    <property type="entry name" value="EP450IV"/>
</dbReference>
<comment type="caution">
    <text evidence="16">The sequence shown here is derived from an EMBL/GenBank/DDBJ whole genome shotgun (WGS) entry which is preliminary data.</text>
</comment>
<evidence type="ECO:0000256" key="1">
    <source>
        <dbReference type="ARBA" id="ARBA00001971"/>
    </source>
</evidence>
<evidence type="ECO:0000256" key="3">
    <source>
        <dbReference type="ARBA" id="ARBA00004174"/>
    </source>
</evidence>
<evidence type="ECO:0000256" key="7">
    <source>
        <dbReference type="ARBA" id="ARBA00022723"/>
    </source>
</evidence>
<comment type="subcellular location">
    <subcellularLocation>
        <location evidence="4">Endoplasmic reticulum membrane</location>
        <topology evidence="4">Peripheral membrane protein</topology>
    </subcellularLocation>
    <subcellularLocation>
        <location evidence="3">Microsome membrane</location>
        <topology evidence="3">Peripheral membrane protein</topology>
    </subcellularLocation>
</comment>
<dbReference type="FunFam" id="1.10.630.10:FF:000042">
    <property type="entry name" value="Cytochrome P450"/>
    <property type="match status" value="1"/>
</dbReference>
<evidence type="ECO:0000256" key="10">
    <source>
        <dbReference type="ARBA" id="ARBA00023002"/>
    </source>
</evidence>
<keyword evidence="7 14" id="KW-0479">Metal-binding</keyword>
<accession>A0A0T6B4P9</accession>
<dbReference type="GO" id="GO:0016705">
    <property type="term" value="F:oxidoreductase activity, acting on paired donors, with incorporation or reduction of molecular oxygen"/>
    <property type="evidence" value="ECO:0007669"/>
    <property type="project" value="InterPro"/>
</dbReference>
<keyword evidence="17" id="KW-1185">Reference proteome</keyword>
<dbReference type="Pfam" id="PF00067">
    <property type="entry name" value="p450"/>
    <property type="match status" value="1"/>
</dbReference>
<evidence type="ECO:0000256" key="5">
    <source>
        <dbReference type="ARBA" id="ARBA00010617"/>
    </source>
</evidence>
<dbReference type="SUPFAM" id="SSF48264">
    <property type="entry name" value="Cytochrome P450"/>
    <property type="match status" value="1"/>
</dbReference>
<comment type="function">
    <text evidence="2">May be involved in the metabolism of insect hormones and in the breakdown of synthetic insecticides.</text>
</comment>
<evidence type="ECO:0000256" key="15">
    <source>
        <dbReference type="RuleBase" id="RU000461"/>
    </source>
</evidence>
<evidence type="ECO:0000256" key="4">
    <source>
        <dbReference type="ARBA" id="ARBA00004406"/>
    </source>
</evidence>
<evidence type="ECO:0000256" key="14">
    <source>
        <dbReference type="PIRSR" id="PIRSR602403-1"/>
    </source>
</evidence>
<dbReference type="PANTHER" id="PTHR24292">
    <property type="entry name" value="CYTOCHROME P450"/>
    <property type="match status" value="1"/>
</dbReference>
<organism evidence="16 17">
    <name type="scientific">Oryctes borbonicus</name>
    <dbReference type="NCBI Taxonomy" id="1629725"/>
    <lineage>
        <taxon>Eukaryota</taxon>
        <taxon>Metazoa</taxon>
        <taxon>Ecdysozoa</taxon>
        <taxon>Arthropoda</taxon>
        <taxon>Hexapoda</taxon>
        <taxon>Insecta</taxon>
        <taxon>Pterygota</taxon>
        <taxon>Neoptera</taxon>
        <taxon>Endopterygota</taxon>
        <taxon>Coleoptera</taxon>
        <taxon>Polyphaga</taxon>
        <taxon>Scarabaeiformia</taxon>
        <taxon>Scarabaeidae</taxon>
        <taxon>Dynastinae</taxon>
        <taxon>Oryctes</taxon>
    </lineage>
</organism>
<sequence length="503" mass="58079">MLFEIITALSVITFLLVLYIKRSHTYWSRLNVPTAGRPHPIFGHVENPLSVKRGLAVRIKDCYDEFKRRQKKHGGIYLLAQPIYMPIDAELIKNILIKDFPHFLGHGFKFNEKVNPLAMNLLGFDGEKWKNMRTKLTPTFTSGKMKGMFKTLLDCGVPMIDHIDKLVLNGETLDIREIVSCYTTDIIGSCAFGLDCNSFKDPNAEFRTYGRKHMAPSFRTLLLQFSLFMLPDKIANLLPIKVVRADIEKFFISTIRDVLDYRTMNNSNRNDFIELFLEIQEKAKVDGTKMMTVEEISAQAFIFFIAGFETSSTTMTFCLHELAFNQDIQDKLRHEIRETYKKNDGELTYDAIMGMKYLDKVINETLRKFPPVAILERVCSADYIVPNTDLTLKAGTKVFISALGLHRDPEYYPEPERFDPERFSEENKAKRPHCSFIPFGEGPRICIGLRFGMMQIKTGLSMLLNDYRIFPDKEEEYNIEFDPRSFVSMKKGKVMLRVEKIGC</sequence>
<dbReference type="GO" id="GO:0020037">
    <property type="term" value="F:heme binding"/>
    <property type="evidence" value="ECO:0007669"/>
    <property type="project" value="InterPro"/>
</dbReference>
<keyword evidence="12 15" id="KW-0503">Monooxygenase</keyword>
<dbReference type="GO" id="GO:0005506">
    <property type="term" value="F:iron ion binding"/>
    <property type="evidence" value="ECO:0007669"/>
    <property type="project" value="InterPro"/>
</dbReference>